<evidence type="ECO:0000313" key="5">
    <source>
        <dbReference type="Proteomes" id="UP000665561"/>
    </source>
</evidence>
<keyword evidence="1" id="KW-0677">Repeat</keyword>
<gene>
    <name evidence="4" type="ORF">GT019_08890</name>
</gene>
<dbReference type="PROSITE" id="PS50297">
    <property type="entry name" value="ANK_REP_REGION"/>
    <property type="match status" value="2"/>
</dbReference>
<dbReference type="SMART" id="SM00248">
    <property type="entry name" value="ANK"/>
    <property type="match status" value="7"/>
</dbReference>
<comment type="caution">
    <text evidence="4">The sequence shown here is derived from an EMBL/GenBank/DDBJ whole genome shotgun (WGS) entry which is preliminary data.</text>
</comment>
<proteinExistence type="predicted"/>
<dbReference type="InterPro" id="IPR036770">
    <property type="entry name" value="Ankyrin_rpt-contain_sf"/>
</dbReference>
<feature type="repeat" description="ANK" evidence="3">
    <location>
        <begin position="93"/>
        <end position="125"/>
    </location>
</feature>
<accession>A0ABW9XMY2</accession>
<keyword evidence="2 3" id="KW-0040">ANK repeat</keyword>
<protein>
    <recommendedName>
        <fullName evidence="6">Ankyrin repeat domain-containing protein</fullName>
    </recommendedName>
</protein>
<dbReference type="Pfam" id="PF12796">
    <property type="entry name" value="Ank_2"/>
    <property type="match status" value="1"/>
</dbReference>
<evidence type="ECO:0000256" key="2">
    <source>
        <dbReference type="ARBA" id="ARBA00023043"/>
    </source>
</evidence>
<dbReference type="EMBL" id="JAAAMV010000003">
    <property type="protein sequence ID" value="NBD23986.1"/>
    <property type="molecule type" value="Genomic_DNA"/>
</dbReference>
<name>A0ABW9XMY2_9BACL</name>
<feature type="repeat" description="ANK" evidence="3">
    <location>
        <begin position="237"/>
        <end position="269"/>
    </location>
</feature>
<dbReference type="Proteomes" id="UP000665561">
    <property type="component" value="Unassembled WGS sequence"/>
</dbReference>
<dbReference type="SUPFAM" id="SSF48403">
    <property type="entry name" value="Ankyrin repeat"/>
    <property type="match status" value="1"/>
</dbReference>
<evidence type="ECO:0000313" key="4">
    <source>
        <dbReference type="EMBL" id="NBD23986.1"/>
    </source>
</evidence>
<dbReference type="Gene3D" id="1.25.40.20">
    <property type="entry name" value="Ankyrin repeat-containing domain"/>
    <property type="match status" value="2"/>
</dbReference>
<dbReference type="PROSITE" id="PS50088">
    <property type="entry name" value="ANK_REPEAT"/>
    <property type="match status" value="2"/>
</dbReference>
<keyword evidence="5" id="KW-1185">Reference proteome</keyword>
<organism evidence="4 5">
    <name type="scientific">Paenibacillus glycinis</name>
    <dbReference type="NCBI Taxonomy" id="2697035"/>
    <lineage>
        <taxon>Bacteria</taxon>
        <taxon>Bacillati</taxon>
        <taxon>Bacillota</taxon>
        <taxon>Bacilli</taxon>
        <taxon>Bacillales</taxon>
        <taxon>Paenibacillaceae</taxon>
        <taxon>Paenibacillus</taxon>
    </lineage>
</organism>
<dbReference type="InterPro" id="IPR002110">
    <property type="entry name" value="Ankyrin_rpt"/>
</dbReference>
<dbReference type="PANTHER" id="PTHR24126">
    <property type="entry name" value="ANKYRIN REPEAT, PH AND SEC7 DOMAIN CONTAINING PROTEIN SECG-RELATED"/>
    <property type="match status" value="1"/>
</dbReference>
<evidence type="ECO:0008006" key="6">
    <source>
        <dbReference type="Google" id="ProtNLM"/>
    </source>
</evidence>
<reference evidence="4 5" key="1">
    <citation type="submission" date="2020-01" db="EMBL/GenBank/DDBJ databases">
        <title>Paenibacillus soybeanensis sp. nov. isolated from the nodules of soybean (Glycine max(L.) Merr).</title>
        <authorList>
            <person name="Wang H."/>
        </authorList>
    </citation>
    <scope>NUCLEOTIDE SEQUENCE [LARGE SCALE GENOMIC DNA]</scope>
    <source>
        <strain evidence="4 5">T1</strain>
    </source>
</reference>
<sequence length="302" mass="31966">MASANDIDDHAADERLQDGYRAACHAVKHGEVERLRALLAQSPALANARSIQGRTLLHQLCDWPGHYPRGLETGQALVEAGADVNARAIDPERGETGLQWAASNDDADLAGFLLDAGAPIDGLHDDRRPLAQSIWYGCRQVTDLLVRRGAALDLELAAAVGRADLLPSYFGADGELLPSAGRHREPVNVPIPGGAKPEELLQQALIYAAIGGSTASAVYLLDRGADVNGVPSGFDRTGASALHWAAAGDNAALAELLLARGANLSLRDARYGGTPLDWAEHFEHPEMAAFLREAGSSSRDHS</sequence>
<dbReference type="RefSeq" id="WP_161742747.1">
    <property type="nucleotide sequence ID" value="NZ_JAAAMV010000003.1"/>
</dbReference>
<dbReference type="PANTHER" id="PTHR24126:SF14">
    <property type="entry name" value="ANK_REP_REGION DOMAIN-CONTAINING PROTEIN"/>
    <property type="match status" value="1"/>
</dbReference>
<evidence type="ECO:0000256" key="1">
    <source>
        <dbReference type="ARBA" id="ARBA00022737"/>
    </source>
</evidence>
<evidence type="ECO:0000256" key="3">
    <source>
        <dbReference type="PROSITE-ProRule" id="PRU00023"/>
    </source>
</evidence>